<dbReference type="InterPro" id="IPR036615">
    <property type="entry name" value="Mur_ligase_C_dom_sf"/>
</dbReference>
<dbReference type="PANTHER" id="PTHR11136">
    <property type="entry name" value="FOLYLPOLYGLUTAMATE SYNTHASE-RELATED"/>
    <property type="match status" value="1"/>
</dbReference>
<dbReference type="UniPathway" id="UPA00850"/>
<protein>
    <recommendedName>
        <fullName evidence="3">tetrahydrofolate synthase</fullName>
        <ecNumber evidence="3">6.3.2.17</ecNumber>
    </recommendedName>
    <alternativeName>
        <fullName evidence="11">Folylpoly-gamma-glutamate synthetase</fullName>
    </alternativeName>
    <alternativeName>
        <fullName evidence="10">Tetrahydrofolylpolyglutamate synthase</fullName>
    </alternativeName>
</protein>
<name>A0A8H6R068_9EURO</name>
<dbReference type="InterPro" id="IPR036565">
    <property type="entry name" value="Mur-like_cat_sf"/>
</dbReference>
<evidence type="ECO:0000256" key="6">
    <source>
        <dbReference type="ARBA" id="ARBA00022723"/>
    </source>
</evidence>
<dbReference type="Gene3D" id="3.90.190.20">
    <property type="entry name" value="Mur ligase, C-terminal domain"/>
    <property type="match status" value="1"/>
</dbReference>
<feature type="chain" id="PRO_5034094635" description="tetrahydrofolate synthase" evidence="13">
    <location>
        <begin position="18"/>
        <end position="532"/>
    </location>
</feature>
<dbReference type="EC" id="6.3.2.17" evidence="3"/>
<dbReference type="GO" id="GO:0006730">
    <property type="term" value="P:one-carbon metabolic process"/>
    <property type="evidence" value="ECO:0007669"/>
    <property type="project" value="UniProtKB-KW"/>
</dbReference>
<keyword evidence="9" id="KW-0460">Magnesium</keyword>
<evidence type="ECO:0000256" key="3">
    <source>
        <dbReference type="ARBA" id="ARBA00013025"/>
    </source>
</evidence>
<dbReference type="PANTHER" id="PTHR11136:SF5">
    <property type="entry name" value="FOLYLPOLYGLUTAMATE SYNTHASE, MITOCHONDRIAL"/>
    <property type="match status" value="1"/>
</dbReference>
<evidence type="ECO:0000256" key="7">
    <source>
        <dbReference type="ARBA" id="ARBA00022741"/>
    </source>
</evidence>
<evidence type="ECO:0000313" key="14">
    <source>
        <dbReference type="EMBL" id="KAF7181984.1"/>
    </source>
</evidence>
<evidence type="ECO:0000256" key="8">
    <source>
        <dbReference type="ARBA" id="ARBA00022840"/>
    </source>
</evidence>
<dbReference type="Proteomes" id="UP000641853">
    <property type="component" value="Unassembled WGS sequence"/>
</dbReference>
<dbReference type="GO" id="GO:0005829">
    <property type="term" value="C:cytosol"/>
    <property type="evidence" value="ECO:0007669"/>
    <property type="project" value="TreeGrafter"/>
</dbReference>
<dbReference type="InterPro" id="IPR001645">
    <property type="entry name" value="Folylpolyglutamate_synth"/>
</dbReference>
<comment type="pathway">
    <text evidence="1">Cofactor biosynthesis; tetrahydrofolylpolyglutamate biosynthesis.</text>
</comment>
<feature type="signal peptide" evidence="13">
    <location>
        <begin position="1"/>
        <end position="17"/>
    </location>
</feature>
<dbReference type="GO" id="GO:0046872">
    <property type="term" value="F:metal ion binding"/>
    <property type="evidence" value="ECO:0007669"/>
    <property type="project" value="UniProtKB-KW"/>
</dbReference>
<evidence type="ECO:0000256" key="1">
    <source>
        <dbReference type="ARBA" id="ARBA00005150"/>
    </source>
</evidence>
<dbReference type="EMBL" id="JACBAG010001795">
    <property type="protein sequence ID" value="KAF7181984.1"/>
    <property type="molecule type" value="Genomic_DNA"/>
</dbReference>
<keyword evidence="4" id="KW-0554">One-carbon metabolism</keyword>
<keyword evidence="13" id="KW-0732">Signal</keyword>
<dbReference type="NCBIfam" id="TIGR01499">
    <property type="entry name" value="folC"/>
    <property type="match status" value="1"/>
</dbReference>
<comment type="caution">
    <text evidence="14">The sequence shown here is derived from an EMBL/GenBank/DDBJ whole genome shotgun (WGS) entry which is preliminary data.</text>
</comment>
<evidence type="ECO:0000256" key="9">
    <source>
        <dbReference type="ARBA" id="ARBA00022842"/>
    </source>
</evidence>
<accession>A0A8H6R068</accession>
<evidence type="ECO:0000313" key="15">
    <source>
        <dbReference type="Proteomes" id="UP000641853"/>
    </source>
</evidence>
<evidence type="ECO:0000256" key="4">
    <source>
        <dbReference type="ARBA" id="ARBA00022563"/>
    </source>
</evidence>
<evidence type="ECO:0000256" key="11">
    <source>
        <dbReference type="ARBA" id="ARBA00030876"/>
    </source>
</evidence>
<evidence type="ECO:0000256" key="13">
    <source>
        <dbReference type="SAM" id="SignalP"/>
    </source>
</evidence>
<dbReference type="SUPFAM" id="SSF53623">
    <property type="entry name" value="MurD-like peptide ligases, catalytic domain"/>
    <property type="match status" value="1"/>
</dbReference>
<keyword evidence="8" id="KW-0067">ATP-binding</keyword>
<gene>
    <name evidence="14" type="ORF">CNMCM7691_001372</name>
</gene>
<keyword evidence="15" id="KW-1185">Reference proteome</keyword>
<evidence type="ECO:0000256" key="5">
    <source>
        <dbReference type="ARBA" id="ARBA00022598"/>
    </source>
</evidence>
<dbReference type="GO" id="GO:0005524">
    <property type="term" value="F:ATP binding"/>
    <property type="evidence" value="ECO:0007669"/>
    <property type="project" value="UniProtKB-KW"/>
</dbReference>
<evidence type="ECO:0000256" key="2">
    <source>
        <dbReference type="ARBA" id="ARBA00008276"/>
    </source>
</evidence>
<evidence type="ECO:0000256" key="12">
    <source>
        <dbReference type="ARBA" id="ARBA00047493"/>
    </source>
</evidence>
<comment type="similarity">
    <text evidence="2">Belongs to the folylpolyglutamate synthase family.</text>
</comment>
<proteinExistence type="inferred from homology"/>
<keyword evidence="6" id="KW-0479">Metal-binding</keyword>
<comment type="catalytic activity">
    <reaction evidence="12">
        <text>(6S)-5,6,7,8-tetrahydrofolyl-(gamma-L-Glu)(n) + L-glutamate + ATP = (6S)-5,6,7,8-tetrahydrofolyl-(gamma-L-Glu)(n+1) + ADP + phosphate + H(+)</text>
        <dbReference type="Rhea" id="RHEA:10580"/>
        <dbReference type="Rhea" id="RHEA-COMP:14738"/>
        <dbReference type="Rhea" id="RHEA-COMP:14740"/>
        <dbReference type="ChEBI" id="CHEBI:15378"/>
        <dbReference type="ChEBI" id="CHEBI:29985"/>
        <dbReference type="ChEBI" id="CHEBI:30616"/>
        <dbReference type="ChEBI" id="CHEBI:43474"/>
        <dbReference type="ChEBI" id="CHEBI:141005"/>
        <dbReference type="ChEBI" id="CHEBI:456216"/>
        <dbReference type="EC" id="6.3.2.17"/>
    </reaction>
</comment>
<dbReference type="GO" id="GO:0005739">
    <property type="term" value="C:mitochondrion"/>
    <property type="evidence" value="ECO:0007669"/>
    <property type="project" value="TreeGrafter"/>
</dbReference>
<sequence>MQFSTIILLTAASLTAAMPFSSAEGSPSSLLNKRDSNLCSAPYPRFTEARLANIISEFQQSSGLLQLAKGQQGDLIRCYGGTGVYLSVNAESPLFSLKDLANDLSNGFRSCYGHTPNTAAGDTGYQPSFQYWGPGWNILRTGFPKKIGLYTGPHLQSIRERIQIDDHPVPEDLFTRYFFEVWDRIMPEDAKMDSGVRVAKQPRYLQFLALLAFHTFIREEVDAAIFEVHHGGEYDATNVIQSPVVTGITSLGMDHVAQLGPTIETIAWHKAGIFKPGAPAFSVTQDLGPAEVMRKRALDKGTTLTFVSANEFLPISGRTLSVPVQRLNCSLALELTKAFVRIKAPGHTLTDADISHGVENFQMIGRFEIIDEGQLQWFVDGAHNVLSLEQAAEWFARNAKNEYKCHTLIFSHLSAERDGATLVRCLAHALFKNKVKPGHVIFTTYQEKDDDPIDQSIKGSEPLLHLYASVWKELDPQAMVTTTPTIEGALRLAREIGVREDGMQVLVTGSLHMVGGALSVLRPSSPIDKLGL</sequence>
<evidence type="ECO:0000256" key="10">
    <source>
        <dbReference type="ARBA" id="ARBA00030592"/>
    </source>
</evidence>
<dbReference type="GO" id="GO:0004326">
    <property type="term" value="F:tetrahydrofolylpolyglutamate synthase activity"/>
    <property type="evidence" value="ECO:0007669"/>
    <property type="project" value="UniProtKB-EC"/>
</dbReference>
<dbReference type="SUPFAM" id="SSF53244">
    <property type="entry name" value="MurD-like peptide ligases, peptide-binding domain"/>
    <property type="match status" value="1"/>
</dbReference>
<keyword evidence="5" id="KW-0436">Ligase</keyword>
<dbReference type="Gene3D" id="3.40.1190.10">
    <property type="entry name" value="Mur-like, catalytic domain"/>
    <property type="match status" value="1"/>
</dbReference>
<organism evidence="14 15">
    <name type="scientific">Aspergillus felis</name>
    <dbReference type="NCBI Taxonomy" id="1287682"/>
    <lineage>
        <taxon>Eukaryota</taxon>
        <taxon>Fungi</taxon>
        <taxon>Dikarya</taxon>
        <taxon>Ascomycota</taxon>
        <taxon>Pezizomycotina</taxon>
        <taxon>Eurotiomycetes</taxon>
        <taxon>Eurotiomycetidae</taxon>
        <taxon>Eurotiales</taxon>
        <taxon>Aspergillaceae</taxon>
        <taxon>Aspergillus</taxon>
        <taxon>Aspergillus subgen. Fumigati</taxon>
    </lineage>
</organism>
<keyword evidence="7" id="KW-0547">Nucleotide-binding</keyword>
<dbReference type="AlphaFoldDB" id="A0A8H6R068"/>
<reference evidence="14" key="1">
    <citation type="submission" date="2020-06" db="EMBL/GenBank/DDBJ databases">
        <title>Draft genome sequences of strains closely related to Aspergillus parafelis and Aspergillus hiratsukae.</title>
        <authorList>
            <person name="Dos Santos R.A.C."/>
            <person name="Rivero-Menendez O."/>
            <person name="Steenwyk J.L."/>
            <person name="Mead M.E."/>
            <person name="Goldman G.H."/>
            <person name="Alastruey-Izquierdo A."/>
            <person name="Rokas A."/>
        </authorList>
    </citation>
    <scope>NUCLEOTIDE SEQUENCE</scope>
    <source>
        <strain evidence="14">CNM-CM7691</strain>
    </source>
</reference>